<dbReference type="EMBL" id="SWLB01000023">
    <property type="protein sequence ID" value="KAF3323758.1"/>
    <property type="molecule type" value="Genomic_DNA"/>
</dbReference>
<comment type="subcellular location">
    <subcellularLocation>
        <location evidence="1">Nucleus</location>
    </subcellularLocation>
</comment>
<keyword evidence="2" id="KW-0936">Ethylene signaling pathway</keyword>
<gene>
    <name evidence="11" type="ORF">FCM35_KLT12489</name>
</gene>
<comment type="similarity">
    <text evidence="8">Belongs to the AP2/ERF transcription factor family. ERF subfamily.</text>
</comment>
<keyword evidence="3" id="KW-0805">Transcription regulation</keyword>
<organism evidence="11 12">
    <name type="scientific">Carex littledalei</name>
    <dbReference type="NCBI Taxonomy" id="544730"/>
    <lineage>
        <taxon>Eukaryota</taxon>
        <taxon>Viridiplantae</taxon>
        <taxon>Streptophyta</taxon>
        <taxon>Embryophyta</taxon>
        <taxon>Tracheophyta</taxon>
        <taxon>Spermatophyta</taxon>
        <taxon>Magnoliopsida</taxon>
        <taxon>Liliopsida</taxon>
        <taxon>Poales</taxon>
        <taxon>Cyperaceae</taxon>
        <taxon>Cyperoideae</taxon>
        <taxon>Cariceae</taxon>
        <taxon>Carex</taxon>
        <taxon>Carex subgen. Euthyceras</taxon>
    </lineage>
</organism>
<dbReference type="Pfam" id="PF00847">
    <property type="entry name" value="AP2"/>
    <property type="match status" value="1"/>
</dbReference>
<sequence length="264" mass="30059">MQYREPSKPPFLSFLSPKTEDLYYFCDPNVFSNGILKQVTQPSVFTLLPPKHGFMEFPESPLPTSFMQFSTNKPTTGMKCFPRYHQQKLYRGVRQRHWGKWVAEIRLPKTRTRVWLGTFDTAEEAATAYDLAAYRLRGDTAHLNFPHLKHELQDPYNTIALLEAKLKAFNNKNSGANSSSSSTSNSSSGKSESKCDDLGLGDCEMPPSKKQKIEYTTNISHEHYAVPSSKRDPQIGETVDVHLSRIPSLDMDMIWDSIHSFNCI</sequence>
<accession>A0A833VIB6</accession>
<dbReference type="InterPro" id="IPR036955">
    <property type="entry name" value="AP2/ERF_dom_sf"/>
</dbReference>
<evidence type="ECO:0000256" key="4">
    <source>
        <dbReference type="ARBA" id="ARBA00023125"/>
    </source>
</evidence>
<dbReference type="PANTHER" id="PTHR31657">
    <property type="entry name" value="ETHYLENE-RESPONSIVE TRANSCRIPTION FACTOR ERF061"/>
    <property type="match status" value="1"/>
</dbReference>
<dbReference type="GO" id="GO:0003700">
    <property type="term" value="F:DNA-binding transcription factor activity"/>
    <property type="evidence" value="ECO:0007669"/>
    <property type="project" value="InterPro"/>
</dbReference>
<dbReference type="Proteomes" id="UP000623129">
    <property type="component" value="Unassembled WGS sequence"/>
</dbReference>
<dbReference type="SMART" id="SM00380">
    <property type="entry name" value="AP2"/>
    <property type="match status" value="1"/>
</dbReference>
<reference evidence="11" key="1">
    <citation type="submission" date="2020-01" db="EMBL/GenBank/DDBJ databases">
        <title>Genome sequence of Kobresia littledalei, the first chromosome-level genome in the family Cyperaceae.</title>
        <authorList>
            <person name="Qu G."/>
        </authorList>
    </citation>
    <scope>NUCLEOTIDE SEQUENCE</scope>
    <source>
        <strain evidence="11">C.B.Clarke</strain>
        <tissue evidence="11">Leaf</tissue>
    </source>
</reference>
<feature type="region of interest" description="Disordered" evidence="9">
    <location>
        <begin position="172"/>
        <end position="207"/>
    </location>
</feature>
<dbReference type="Gene3D" id="3.30.730.10">
    <property type="entry name" value="AP2/ERF domain"/>
    <property type="match status" value="1"/>
</dbReference>
<dbReference type="PROSITE" id="PS51032">
    <property type="entry name" value="AP2_ERF"/>
    <property type="match status" value="1"/>
</dbReference>
<evidence type="ECO:0000313" key="12">
    <source>
        <dbReference type="Proteomes" id="UP000623129"/>
    </source>
</evidence>
<evidence type="ECO:0000313" key="11">
    <source>
        <dbReference type="EMBL" id="KAF3323758.1"/>
    </source>
</evidence>
<keyword evidence="5" id="KW-0010">Activator</keyword>
<evidence type="ECO:0000256" key="2">
    <source>
        <dbReference type="ARBA" id="ARBA00022745"/>
    </source>
</evidence>
<dbReference type="CDD" id="cd00018">
    <property type="entry name" value="AP2"/>
    <property type="match status" value="1"/>
</dbReference>
<evidence type="ECO:0000256" key="1">
    <source>
        <dbReference type="ARBA" id="ARBA00004123"/>
    </source>
</evidence>
<proteinExistence type="inferred from homology"/>
<evidence type="ECO:0000256" key="5">
    <source>
        <dbReference type="ARBA" id="ARBA00023159"/>
    </source>
</evidence>
<name>A0A833VIB6_9POAL</name>
<keyword evidence="12" id="KW-1185">Reference proteome</keyword>
<dbReference type="InterPro" id="IPR051758">
    <property type="entry name" value="ERF/AP2-like"/>
</dbReference>
<keyword evidence="4" id="KW-0238">DNA-binding</keyword>
<dbReference type="InterPro" id="IPR016177">
    <property type="entry name" value="DNA-bd_dom_sf"/>
</dbReference>
<evidence type="ECO:0000259" key="10">
    <source>
        <dbReference type="PROSITE" id="PS51032"/>
    </source>
</evidence>
<feature type="domain" description="AP2/ERF" evidence="10">
    <location>
        <begin position="89"/>
        <end position="146"/>
    </location>
</feature>
<evidence type="ECO:0000256" key="9">
    <source>
        <dbReference type="SAM" id="MobiDB-lite"/>
    </source>
</evidence>
<evidence type="ECO:0000256" key="6">
    <source>
        <dbReference type="ARBA" id="ARBA00023163"/>
    </source>
</evidence>
<dbReference type="SUPFAM" id="SSF54171">
    <property type="entry name" value="DNA-binding domain"/>
    <property type="match status" value="1"/>
</dbReference>
<keyword evidence="6" id="KW-0804">Transcription</keyword>
<dbReference type="GO" id="GO:0005634">
    <property type="term" value="C:nucleus"/>
    <property type="evidence" value="ECO:0007669"/>
    <property type="project" value="UniProtKB-SubCell"/>
</dbReference>
<dbReference type="AlphaFoldDB" id="A0A833VIB6"/>
<dbReference type="GO" id="GO:0009873">
    <property type="term" value="P:ethylene-activated signaling pathway"/>
    <property type="evidence" value="ECO:0007669"/>
    <property type="project" value="UniProtKB-KW"/>
</dbReference>
<comment type="caution">
    <text evidence="11">The sequence shown here is derived from an EMBL/GenBank/DDBJ whole genome shotgun (WGS) entry which is preliminary data.</text>
</comment>
<feature type="compositionally biased region" description="Low complexity" evidence="9">
    <location>
        <begin position="172"/>
        <end position="190"/>
    </location>
</feature>
<keyword evidence="7" id="KW-0539">Nucleus</keyword>
<dbReference type="PRINTS" id="PR00367">
    <property type="entry name" value="ETHRSPELEMNT"/>
</dbReference>
<dbReference type="GO" id="GO:0000976">
    <property type="term" value="F:transcription cis-regulatory region binding"/>
    <property type="evidence" value="ECO:0007669"/>
    <property type="project" value="UniProtKB-ARBA"/>
</dbReference>
<dbReference type="FunFam" id="3.30.730.10:FF:000001">
    <property type="entry name" value="Ethylene-responsive transcription factor 2"/>
    <property type="match status" value="1"/>
</dbReference>
<evidence type="ECO:0000256" key="7">
    <source>
        <dbReference type="ARBA" id="ARBA00023242"/>
    </source>
</evidence>
<dbReference type="OrthoDB" id="777275at2759"/>
<protein>
    <submittedName>
        <fullName evidence="11">Ethylene-responsive transcription factor ERF062</fullName>
    </submittedName>
</protein>
<evidence type="ECO:0000256" key="3">
    <source>
        <dbReference type="ARBA" id="ARBA00023015"/>
    </source>
</evidence>
<evidence type="ECO:0000256" key="8">
    <source>
        <dbReference type="ARBA" id="ARBA00024343"/>
    </source>
</evidence>
<dbReference type="PANTHER" id="PTHR31657:SF40">
    <property type="entry name" value="ETHYLENE-RESPONSIVE TRANSCRIPTION FACTOR ERF062"/>
    <property type="match status" value="1"/>
</dbReference>
<dbReference type="InterPro" id="IPR001471">
    <property type="entry name" value="AP2/ERF_dom"/>
</dbReference>